<sequence>MRSVRDYRQSQAIAPRHESKPKARQQRLPVGHPLRPYKALFGHVADDEISRVAGVDVAEVAAMREAFGYAPVEALAEPPSPAALEDYHGPLLGFESLLSSMSSARISRTVGVPMAVVDQRRDFLAVPYRRTARASRYAHLFGKVPNALLAKLAGVSPARIADMRKVMDR</sequence>
<protein>
    <submittedName>
        <fullName evidence="2">Uncharacterized protein</fullName>
    </submittedName>
</protein>
<evidence type="ECO:0000313" key="3">
    <source>
        <dbReference type="Proteomes" id="UP000556620"/>
    </source>
</evidence>
<evidence type="ECO:0000313" key="2">
    <source>
        <dbReference type="EMBL" id="MBA6061620.1"/>
    </source>
</evidence>
<comment type="caution">
    <text evidence="2">The sequence shown here is derived from an EMBL/GenBank/DDBJ whole genome shotgun (WGS) entry which is preliminary data.</text>
</comment>
<dbReference type="EMBL" id="JACGCU010000045">
    <property type="protein sequence ID" value="MBA6061620.1"/>
    <property type="molecule type" value="Genomic_DNA"/>
</dbReference>
<dbReference type="AlphaFoldDB" id="A0A7W2JMD8"/>
<reference evidence="2 3" key="1">
    <citation type="submission" date="2020-07" db="EMBL/GenBank/DDBJ databases">
        <title>Diversity of carbapenemase encoding genes among Pseudomonas putida group clinical isolates in a tertiary Brazilian hospital.</title>
        <authorList>
            <person name="Alberto-Lei F."/>
            <person name="Nodari C.S."/>
            <person name="Streling A.P."/>
            <person name="Paulino J.T."/>
            <person name="Bessa-Neto F.O."/>
            <person name="Cayo R."/>
            <person name="Gales A.C."/>
        </authorList>
    </citation>
    <scope>NUCLEOTIDE SEQUENCE [LARGE SCALE GENOMIC DNA]</scope>
    <source>
        <strain evidence="2 3">14535</strain>
    </source>
</reference>
<dbReference type="Proteomes" id="UP000556620">
    <property type="component" value="Unassembled WGS sequence"/>
</dbReference>
<evidence type="ECO:0000256" key="1">
    <source>
        <dbReference type="SAM" id="MobiDB-lite"/>
    </source>
</evidence>
<proteinExistence type="predicted"/>
<name>A0A7W2JMD8_9PSED</name>
<gene>
    <name evidence="2" type="ORF">H4C44_20885</name>
</gene>
<accession>A0A7W2JMD8</accession>
<organism evidence="2 3">
    <name type="scientific">Pseudomonas juntendi</name>
    <dbReference type="NCBI Taxonomy" id="2666183"/>
    <lineage>
        <taxon>Bacteria</taxon>
        <taxon>Pseudomonadati</taxon>
        <taxon>Pseudomonadota</taxon>
        <taxon>Gammaproteobacteria</taxon>
        <taxon>Pseudomonadales</taxon>
        <taxon>Pseudomonadaceae</taxon>
        <taxon>Pseudomonas</taxon>
    </lineage>
</organism>
<feature type="region of interest" description="Disordered" evidence="1">
    <location>
        <begin position="1"/>
        <end position="29"/>
    </location>
</feature>